<dbReference type="SUPFAM" id="SSF101898">
    <property type="entry name" value="NHL repeat"/>
    <property type="match status" value="1"/>
</dbReference>
<dbReference type="OrthoDB" id="6849797at2"/>
<accession>A0A0N9WRF0</accession>
<gene>
    <name evidence="1" type="ORF">AO353_04805</name>
</gene>
<name>A0A0N9WRF0_PSEFL</name>
<reference evidence="2" key="1">
    <citation type="submission" date="2015-09" db="EMBL/GenBank/DDBJ databases">
        <title>Whole genome sequence of Pseudomonas fluorescens FW300-N2E3.</title>
        <authorList>
            <person name="Ray J."/>
            <person name="Melnyk R."/>
            <person name="Deutschbauer A."/>
        </authorList>
    </citation>
    <scope>NUCLEOTIDE SEQUENCE [LARGE SCALE GENOMIC DNA]</scope>
    <source>
        <strain evidence="2">FW300-N2E3</strain>
    </source>
</reference>
<dbReference type="Gene3D" id="2.80.10.50">
    <property type="match status" value="3"/>
</dbReference>
<dbReference type="Proteomes" id="UP000066487">
    <property type="component" value="Chromosome"/>
</dbReference>
<sequence length="423" mass="45108">MDAITHNQITFFIPGDRDPHFGLEGVITLFELKHALDTDRHVKGFTVLADDKILVSAWLARDLKGIYGLARFNPDGSVDTSFADMGLAQGNFADGYDSTGGQLAVQDDGHIIMLGWSREVDVYSPKRLVIARFDINGLVDRSFGEQGCVVIENSALGELVDDSSTLQLLADGTILVSATYLKGDTSSGLVLRVDTRGNLDKSFNKTGQLEINHQAFSSLSVTAIRVQADNTILVAGSARRSPSETQGYVARYSHTGELDTNFGGTQTPGFSLVNIPNGTVIFHELIDTAAGNVVGIGQASSGQRNWGLLVGFDTTGNPFPEFNQGRPVLTSFNADHGNEWVCATRQADGSIITAGGSSRLYIARYLANGSVDRSFGQNGCIQEDTQLVTTPALLQTQATGRILLAGNTLGLGGALGHVYGYQG</sequence>
<dbReference type="EMBL" id="CP012830">
    <property type="protein sequence ID" value="ALI00403.1"/>
    <property type="molecule type" value="Genomic_DNA"/>
</dbReference>
<organism evidence="1 2">
    <name type="scientific">Pseudomonas fluorescens</name>
    <dbReference type="NCBI Taxonomy" id="294"/>
    <lineage>
        <taxon>Bacteria</taxon>
        <taxon>Pseudomonadati</taxon>
        <taxon>Pseudomonadota</taxon>
        <taxon>Gammaproteobacteria</taxon>
        <taxon>Pseudomonadales</taxon>
        <taxon>Pseudomonadaceae</taxon>
        <taxon>Pseudomonas</taxon>
    </lineage>
</organism>
<reference evidence="1 2" key="2">
    <citation type="journal article" date="2018" name="Nature">
        <title>Mutant phenotypes for thousands of bacterial genes of unknown function.</title>
        <authorList>
            <person name="Price M.N."/>
            <person name="Wetmore K.M."/>
            <person name="Waters R.J."/>
            <person name="Callaghan M."/>
            <person name="Ray J."/>
            <person name="Liu H."/>
            <person name="Kuehl J.V."/>
            <person name="Melnyk R.A."/>
            <person name="Lamson J.S."/>
            <person name="Suh Y."/>
            <person name="Carlson H.K."/>
            <person name="Esquivel Z."/>
            <person name="Sadeeshkumar H."/>
            <person name="Chakraborty R."/>
            <person name="Zane G.M."/>
            <person name="Rubin B.E."/>
            <person name="Wall J.D."/>
            <person name="Visel A."/>
            <person name="Bristow J."/>
            <person name="Blow M.J."/>
            <person name="Arkin A.P."/>
            <person name="Deutschbauer A.M."/>
        </authorList>
    </citation>
    <scope>NUCLEOTIDE SEQUENCE [LARGE SCALE GENOMIC DNA]</scope>
    <source>
        <strain evidence="1 2">FW300-N2E3</strain>
    </source>
</reference>
<proteinExistence type="predicted"/>
<dbReference type="AlphaFoldDB" id="A0A0N9WRF0"/>
<evidence type="ECO:0000313" key="2">
    <source>
        <dbReference type="Proteomes" id="UP000066487"/>
    </source>
</evidence>
<evidence type="ECO:0000313" key="1">
    <source>
        <dbReference type="EMBL" id="ALI00403.1"/>
    </source>
</evidence>
<dbReference type="InterPro" id="IPR013431">
    <property type="entry name" value="Delta_60_rpt"/>
</dbReference>
<protein>
    <recommendedName>
        <fullName evidence="3">Delta-60 repeat protein</fullName>
    </recommendedName>
</protein>
<dbReference type="Pfam" id="PF17164">
    <property type="entry name" value="DUF5122"/>
    <property type="match status" value="3"/>
</dbReference>
<dbReference type="NCBIfam" id="TIGR02608">
    <property type="entry name" value="delta_60_rpt"/>
    <property type="match status" value="5"/>
</dbReference>
<dbReference type="RefSeq" id="WP_054593926.1">
    <property type="nucleotide sequence ID" value="NZ_CP012830.1"/>
</dbReference>
<evidence type="ECO:0008006" key="3">
    <source>
        <dbReference type="Google" id="ProtNLM"/>
    </source>
</evidence>